<dbReference type="SUPFAM" id="SSF52096">
    <property type="entry name" value="ClpP/crotonase"/>
    <property type="match status" value="1"/>
</dbReference>
<proteinExistence type="inferred from homology"/>
<organism evidence="4 5">
    <name type="scientific">Henriciella mobilis</name>
    <dbReference type="NCBI Taxonomy" id="2305467"/>
    <lineage>
        <taxon>Bacteria</taxon>
        <taxon>Pseudomonadati</taxon>
        <taxon>Pseudomonadota</taxon>
        <taxon>Alphaproteobacteria</taxon>
        <taxon>Hyphomonadales</taxon>
        <taxon>Hyphomonadaceae</taxon>
        <taxon>Henriciella</taxon>
    </lineage>
</organism>
<protein>
    <submittedName>
        <fullName evidence="4">Enoyl-CoA hydratase/isomerase family protein</fullName>
    </submittedName>
</protein>
<dbReference type="Gene3D" id="1.10.12.10">
    <property type="entry name" value="Lyase 2-enoyl-coa Hydratase, Chain A, domain 2"/>
    <property type="match status" value="1"/>
</dbReference>
<comment type="similarity">
    <text evidence="1 3">Belongs to the enoyl-CoA hydratase/isomerase family.</text>
</comment>
<dbReference type="InterPro" id="IPR001753">
    <property type="entry name" value="Enoyl-CoA_hydra/iso"/>
</dbReference>
<dbReference type="GO" id="GO:0016836">
    <property type="term" value="F:hydro-lyase activity"/>
    <property type="evidence" value="ECO:0007669"/>
    <property type="project" value="UniProtKB-ARBA"/>
</dbReference>
<comment type="caution">
    <text evidence="4">The sequence shown here is derived from an EMBL/GenBank/DDBJ whole genome shotgun (WGS) entry which is preliminary data.</text>
</comment>
<dbReference type="GO" id="GO:0006635">
    <property type="term" value="P:fatty acid beta-oxidation"/>
    <property type="evidence" value="ECO:0007669"/>
    <property type="project" value="TreeGrafter"/>
</dbReference>
<dbReference type="CDD" id="cd06558">
    <property type="entry name" value="crotonase-like"/>
    <property type="match status" value="1"/>
</dbReference>
<dbReference type="EMBL" id="QWFX01000016">
    <property type="protein sequence ID" value="RIJ26859.1"/>
    <property type="molecule type" value="Genomic_DNA"/>
</dbReference>
<evidence type="ECO:0000256" key="3">
    <source>
        <dbReference type="RuleBase" id="RU003707"/>
    </source>
</evidence>
<dbReference type="AlphaFoldDB" id="A0A399RBF3"/>
<keyword evidence="4" id="KW-0413">Isomerase</keyword>
<dbReference type="InterPro" id="IPR018376">
    <property type="entry name" value="Enoyl-CoA_hyd/isom_CS"/>
</dbReference>
<dbReference type="RefSeq" id="WP_119377752.1">
    <property type="nucleotide sequence ID" value="NZ_QWFX01000016.1"/>
</dbReference>
<accession>A0A399RBF3</accession>
<gene>
    <name evidence="4" type="ORF">D1223_18175</name>
</gene>
<name>A0A399RBF3_9PROT</name>
<keyword evidence="2" id="KW-0456">Lyase</keyword>
<dbReference type="GO" id="GO:0016853">
    <property type="term" value="F:isomerase activity"/>
    <property type="evidence" value="ECO:0007669"/>
    <property type="project" value="UniProtKB-KW"/>
</dbReference>
<dbReference type="PANTHER" id="PTHR11941">
    <property type="entry name" value="ENOYL-COA HYDRATASE-RELATED"/>
    <property type="match status" value="1"/>
</dbReference>
<dbReference type="Proteomes" id="UP000266385">
    <property type="component" value="Unassembled WGS sequence"/>
</dbReference>
<dbReference type="InterPro" id="IPR014748">
    <property type="entry name" value="Enoyl-CoA_hydra_C"/>
</dbReference>
<dbReference type="PANTHER" id="PTHR11941:SF130">
    <property type="entry name" value="ENOYL-COA HYDRATASE ECHA12-RELATED"/>
    <property type="match status" value="1"/>
</dbReference>
<reference evidence="4 5" key="1">
    <citation type="submission" date="2018-08" db="EMBL/GenBank/DDBJ databases">
        <title>Henriciella mobilis sp. nov., isolated from seawater.</title>
        <authorList>
            <person name="Cheng H."/>
            <person name="Wu Y.-H."/>
            <person name="Xu X.-W."/>
            <person name="Guo L.-L."/>
        </authorList>
    </citation>
    <scope>NUCLEOTIDE SEQUENCE [LARGE SCALE GENOMIC DNA]</scope>
    <source>
        <strain evidence="4 5">JN25</strain>
    </source>
</reference>
<evidence type="ECO:0000256" key="2">
    <source>
        <dbReference type="ARBA" id="ARBA00023239"/>
    </source>
</evidence>
<dbReference type="OrthoDB" id="9777711at2"/>
<dbReference type="FunFam" id="1.10.12.10:FF:000001">
    <property type="entry name" value="Probable enoyl-CoA hydratase, mitochondrial"/>
    <property type="match status" value="1"/>
</dbReference>
<keyword evidence="5" id="KW-1185">Reference proteome</keyword>
<sequence length="265" mass="28584">MYDYKTISVEVRGSVHYLTLNRPDMLNAINTEMVGELSDYFGGLFHNRACRIVVMKGAGRAFCAGLDIKARGEGNEPPFGGGFGFQGFLADVYIKMRRCPQPIISLIQGAACGGGFAFALASDIRIGGESMKMNAAFIKLGLSACDMGVSYFLPRLVGVTIASELMMTGRFIHADRALAVGLVNQIVPDAELDAAGEVFVEEMLATSPMGLRLTKEGLNMAVDAASLEAAMAIENRNQVLCSTTEDVKEGMQAFIEKRKPVYRDA</sequence>
<dbReference type="InterPro" id="IPR029045">
    <property type="entry name" value="ClpP/crotonase-like_dom_sf"/>
</dbReference>
<dbReference type="PROSITE" id="PS00166">
    <property type="entry name" value="ENOYL_COA_HYDRATASE"/>
    <property type="match status" value="1"/>
</dbReference>
<evidence type="ECO:0000256" key="1">
    <source>
        <dbReference type="ARBA" id="ARBA00005254"/>
    </source>
</evidence>
<dbReference type="Pfam" id="PF00378">
    <property type="entry name" value="ECH_1"/>
    <property type="match status" value="1"/>
</dbReference>
<evidence type="ECO:0000313" key="4">
    <source>
        <dbReference type="EMBL" id="RIJ26859.1"/>
    </source>
</evidence>
<evidence type="ECO:0000313" key="5">
    <source>
        <dbReference type="Proteomes" id="UP000266385"/>
    </source>
</evidence>
<dbReference type="Gene3D" id="3.90.226.10">
    <property type="entry name" value="2-enoyl-CoA Hydratase, Chain A, domain 1"/>
    <property type="match status" value="1"/>
</dbReference>